<comment type="function">
    <text evidence="14">Member of the two-component regulatory system NreB/NreC involved in the control of dissimilatory nitrate/nitrite reduction in response to oxygen. NreB functions as a direct oxygen sensor histidine kinase which is autophosphorylated, in the absence of oxygen, probably at the conserved histidine residue, and transfers its phosphate group probably to a conserved aspartate residue of NreC. NreB/NreC activates the expression of the nitrate (narGHJI) and nitrite (nir) reductase operons, as well as the putative nitrate transporter gene narT.</text>
</comment>
<comment type="cofactor">
    <cofactor evidence="2">
        <name>[4Fe-4S] cluster</name>
        <dbReference type="ChEBI" id="CHEBI:49883"/>
    </cofactor>
</comment>
<keyword evidence="12" id="KW-0902">Two-component regulatory system</keyword>
<dbReference type="InterPro" id="IPR011712">
    <property type="entry name" value="Sig_transdc_His_kin_sub3_dim/P"/>
</dbReference>
<dbReference type="GO" id="GO:0051539">
    <property type="term" value="F:4 iron, 4 sulfur cluster binding"/>
    <property type="evidence" value="ECO:0007669"/>
    <property type="project" value="UniProtKB-KW"/>
</dbReference>
<accession>A0A438MER5</accession>
<dbReference type="PANTHER" id="PTHR24421:SF62">
    <property type="entry name" value="SENSORY TRANSDUCTION HISTIDINE KINASE"/>
    <property type="match status" value="1"/>
</dbReference>
<dbReference type="GO" id="GO:0046983">
    <property type="term" value="F:protein dimerization activity"/>
    <property type="evidence" value="ECO:0007669"/>
    <property type="project" value="InterPro"/>
</dbReference>
<dbReference type="InterPro" id="IPR003594">
    <property type="entry name" value="HATPase_dom"/>
</dbReference>
<evidence type="ECO:0000256" key="7">
    <source>
        <dbReference type="ARBA" id="ARBA00022490"/>
    </source>
</evidence>
<evidence type="ECO:0000256" key="4">
    <source>
        <dbReference type="ARBA" id="ARBA00012438"/>
    </source>
</evidence>
<feature type="transmembrane region" description="Helical" evidence="16">
    <location>
        <begin position="107"/>
        <end position="131"/>
    </location>
</feature>
<evidence type="ECO:0000256" key="14">
    <source>
        <dbReference type="ARBA" id="ARBA00024827"/>
    </source>
</evidence>
<keyword evidence="16" id="KW-1133">Transmembrane helix</keyword>
<sequence>MSRLDGRERWAYLGLAYMLLAASAIAAAFMDGGGRSALSRLAEPIAAWLAGLGDPAATGPGDPGAGGSSAGVVVLPPWPALAIVAAVWLAPIAWLHPRREARRGLVVAHYLVLILLAGALAATNPAFVVFASTGYPLAIALLPARLVMAGVTLTAVVTVAAQAGPGDHTTLLTVIAGVAVPLVLAGWYVSAEHDKRRRLVERLRASMAENADLHARLLDQARRAGVLDERHRLAGEIHDTVAQDLVALIGQIDAAGRATQDTARSRHLDQAAHLARRGLAEARRSVQALRPEPLEHARLPDALERMAASWSRVSGVHLAFEVTGTPVALSPDVETTLFRVAQEALANVAKHARASRTALTLSYTDELLLLDIRDDGAGFDPQKPADGFGLDGMRQRVRGAGGTVEIESEPGHGTAIAAAVPAIPAAEPVSMISETMASGKENG</sequence>
<keyword evidence="8" id="KW-0808">Transferase</keyword>
<feature type="transmembrane region" description="Helical" evidence="16">
    <location>
        <begin position="12"/>
        <end position="30"/>
    </location>
</feature>
<evidence type="ECO:0000256" key="16">
    <source>
        <dbReference type="SAM" id="Phobius"/>
    </source>
</evidence>
<dbReference type="EMBL" id="SAUN01000001">
    <property type="protein sequence ID" value="RVX44252.1"/>
    <property type="molecule type" value="Genomic_DNA"/>
</dbReference>
<dbReference type="Gene3D" id="3.30.565.10">
    <property type="entry name" value="Histidine kinase-like ATPase, C-terminal domain"/>
    <property type="match status" value="1"/>
</dbReference>
<dbReference type="SMART" id="SM00387">
    <property type="entry name" value="HATPase_c"/>
    <property type="match status" value="1"/>
</dbReference>
<evidence type="ECO:0000259" key="17">
    <source>
        <dbReference type="PROSITE" id="PS50109"/>
    </source>
</evidence>
<feature type="transmembrane region" description="Helical" evidence="16">
    <location>
        <begin position="78"/>
        <end position="95"/>
    </location>
</feature>
<dbReference type="InterPro" id="IPR036890">
    <property type="entry name" value="HATPase_C_sf"/>
</dbReference>
<keyword evidence="9" id="KW-0479">Metal-binding</keyword>
<evidence type="ECO:0000256" key="12">
    <source>
        <dbReference type="ARBA" id="ARBA00023012"/>
    </source>
</evidence>
<gene>
    <name evidence="18" type="ORF">EDD27_6979</name>
</gene>
<evidence type="ECO:0000256" key="10">
    <source>
        <dbReference type="ARBA" id="ARBA00022777"/>
    </source>
</evidence>
<keyword evidence="16" id="KW-0812">Transmembrane</keyword>
<evidence type="ECO:0000256" key="5">
    <source>
        <dbReference type="ARBA" id="ARBA00017322"/>
    </source>
</evidence>
<evidence type="ECO:0000256" key="13">
    <source>
        <dbReference type="ARBA" id="ARBA00023014"/>
    </source>
</evidence>
<organism evidence="18 19">
    <name type="scientific">Nonomuraea polychroma</name>
    <dbReference type="NCBI Taxonomy" id="46176"/>
    <lineage>
        <taxon>Bacteria</taxon>
        <taxon>Bacillati</taxon>
        <taxon>Actinomycetota</taxon>
        <taxon>Actinomycetes</taxon>
        <taxon>Streptosporangiales</taxon>
        <taxon>Streptosporangiaceae</taxon>
        <taxon>Nonomuraea</taxon>
    </lineage>
</organism>
<protein>
    <recommendedName>
        <fullName evidence="5">Oxygen sensor histidine kinase NreB</fullName>
        <ecNumber evidence="4">2.7.13.3</ecNumber>
    </recommendedName>
    <alternativeName>
        <fullName evidence="15">Nitrogen regulation protein B</fullName>
    </alternativeName>
</protein>
<evidence type="ECO:0000256" key="11">
    <source>
        <dbReference type="ARBA" id="ARBA00023004"/>
    </source>
</evidence>
<dbReference type="CDD" id="cd16917">
    <property type="entry name" value="HATPase_UhpB-NarQ-NarX-like"/>
    <property type="match status" value="1"/>
</dbReference>
<dbReference type="InterPro" id="IPR050482">
    <property type="entry name" value="Sensor_HK_TwoCompSys"/>
</dbReference>
<comment type="catalytic activity">
    <reaction evidence="1">
        <text>ATP + protein L-histidine = ADP + protein N-phospho-L-histidine.</text>
        <dbReference type="EC" id="2.7.13.3"/>
    </reaction>
</comment>
<dbReference type="SUPFAM" id="SSF55874">
    <property type="entry name" value="ATPase domain of HSP90 chaperone/DNA topoisomerase II/histidine kinase"/>
    <property type="match status" value="1"/>
</dbReference>
<keyword evidence="16" id="KW-0472">Membrane</keyword>
<dbReference type="Gene3D" id="1.20.5.1930">
    <property type="match status" value="1"/>
</dbReference>
<dbReference type="EC" id="2.7.13.3" evidence="4"/>
<evidence type="ECO:0000313" key="19">
    <source>
        <dbReference type="Proteomes" id="UP000284824"/>
    </source>
</evidence>
<keyword evidence="10 18" id="KW-0418">Kinase</keyword>
<keyword evidence="13" id="KW-0411">Iron-sulfur</keyword>
<dbReference type="InterPro" id="IPR005467">
    <property type="entry name" value="His_kinase_dom"/>
</dbReference>
<dbReference type="InterPro" id="IPR004358">
    <property type="entry name" value="Sig_transdc_His_kin-like_C"/>
</dbReference>
<name>A0A438MER5_9ACTN</name>
<evidence type="ECO:0000256" key="15">
    <source>
        <dbReference type="ARBA" id="ARBA00030800"/>
    </source>
</evidence>
<dbReference type="PROSITE" id="PS50109">
    <property type="entry name" value="HIS_KIN"/>
    <property type="match status" value="1"/>
</dbReference>
<feature type="domain" description="Histidine kinase" evidence="17">
    <location>
        <begin position="337"/>
        <end position="424"/>
    </location>
</feature>
<evidence type="ECO:0000256" key="6">
    <source>
        <dbReference type="ARBA" id="ARBA00022485"/>
    </source>
</evidence>
<feature type="transmembrane region" description="Helical" evidence="16">
    <location>
        <begin position="171"/>
        <end position="189"/>
    </location>
</feature>
<dbReference type="PANTHER" id="PTHR24421">
    <property type="entry name" value="NITRATE/NITRITE SENSOR PROTEIN NARX-RELATED"/>
    <property type="match status" value="1"/>
</dbReference>
<proteinExistence type="predicted"/>
<dbReference type="RefSeq" id="WP_164903911.1">
    <property type="nucleotide sequence ID" value="NZ_SAUN01000001.1"/>
</dbReference>
<evidence type="ECO:0000256" key="3">
    <source>
        <dbReference type="ARBA" id="ARBA00004496"/>
    </source>
</evidence>
<keyword evidence="7" id="KW-0963">Cytoplasm</keyword>
<evidence type="ECO:0000256" key="2">
    <source>
        <dbReference type="ARBA" id="ARBA00001966"/>
    </source>
</evidence>
<dbReference type="AlphaFoldDB" id="A0A438MER5"/>
<dbReference type="GO" id="GO:0005737">
    <property type="term" value="C:cytoplasm"/>
    <property type="evidence" value="ECO:0007669"/>
    <property type="project" value="UniProtKB-SubCell"/>
</dbReference>
<evidence type="ECO:0000256" key="1">
    <source>
        <dbReference type="ARBA" id="ARBA00000085"/>
    </source>
</evidence>
<comment type="caution">
    <text evidence="18">The sequence shown here is derived from an EMBL/GenBank/DDBJ whole genome shotgun (WGS) entry which is preliminary data.</text>
</comment>
<dbReference type="Proteomes" id="UP000284824">
    <property type="component" value="Unassembled WGS sequence"/>
</dbReference>
<dbReference type="Pfam" id="PF07730">
    <property type="entry name" value="HisKA_3"/>
    <property type="match status" value="1"/>
</dbReference>
<evidence type="ECO:0000313" key="18">
    <source>
        <dbReference type="EMBL" id="RVX44252.1"/>
    </source>
</evidence>
<evidence type="ECO:0000256" key="9">
    <source>
        <dbReference type="ARBA" id="ARBA00022723"/>
    </source>
</evidence>
<dbReference type="GO" id="GO:0016020">
    <property type="term" value="C:membrane"/>
    <property type="evidence" value="ECO:0007669"/>
    <property type="project" value="InterPro"/>
</dbReference>
<dbReference type="Pfam" id="PF02518">
    <property type="entry name" value="HATPase_c"/>
    <property type="match status" value="1"/>
</dbReference>
<dbReference type="PRINTS" id="PR00344">
    <property type="entry name" value="BCTRLSENSOR"/>
</dbReference>
<keyword evidence="11" id="KW-0408">Iron</keyword>
<keyword evidence="19" id="KW-1185">Reference proteome</keyword>
<feature type="transmembrane region" description="Helical" evidence="16">
    <location>
        <begin position="137"/>
        <end position="159"/>
    </location>
</feature>
<evidence type="ECO:0000256" key="8">
    <source>
        <dbReference type="ARBA" id="ARBA00022679"/>
    </source>
</evidence>
<dbReference type="GO" id="GO:0046872">
    <property type="term" value="F:metal ion binding"/>
    <property type="evidence" value="ECO:0007669"/>
    <property type="project" value="UniProtKB-KW"/>
</dbReference>
<reference evidence="18 19" key="1">
    <citation type="submission" date="2019-01" db="EMBL/GenBank/DDBJ databases">
        <title>Sequencing the genomes of 1000 actinobacteria strains.</title>
        <authorList>
            <person name="Klenk H.-P."/>
        </authorList>
    </citation>
    <scope>NUCLEOTIDE SEQUENCE [LARGE SCALE GENOMIC DNA]</scope>
    <source>
        <strain evidence="18 19">DSM 43925</strain>
    </source>
</reference>
<keyword evidence="6" id="KW-0004">4Fe-4S</keyword>
<dbReference type="GO" id="GO:0000155">
    <property type="term" value="F:phosphorelay sensor kinase activity"/>
    <property type="evidence" value="ECO:0007669"/>
    <property type="project" value="InterPro"/>
</dbReference>
<comment type="subcellular location">
    <subcellularLocation>
        <location evidence="3">Cytoplasm</location>
    </subcellularLocation>
</comment>